<sequence length="596" mass="65174">MENDQLDTVLQKVWAADKLLEADGDWAGKTVLRGLCLLVAGVVTIMQGTAARGVWHVLRSWLFLRHLESSGLNYSGHERDCVRSTALLALGVFNLFTSMLPPQAMSAAGWFTGFKGGRDQAMVHLRLCWEEQGILAPIAGLVLIGWAVDVSSFLGELRSEREPKHREARRILDWAAEKYPGAFFYEGLECSYLCARRDLPAAAQQLERVKGSVQELPAFLFVVHLRRAVTLAACFDWGAAGGAYAAAVEVHRAKGRRALCPALALNSHLCYVAAGDQEKAAGMLELCLSYEKEKKKWSPIDKNSLASARLACGASPAPGTPKADAQEPPAEDSAAGAEQLPWRPRLLLYLKMCVVHRVVDFMSPEQAEAFLGKVRCETDACEDADSRCVGLWIQAEAMRQSERWEEALALAQACLQLRPELGAAGRKSGALQFTKLIEGYARFAQGRPAEAREALSQLQQLGGDHGFPKQVEFKATHLRRLVGAEFENSYMEVSVAARSKARLVVEVPDGTAAVEWDWLLKDFTIGFVATARGAEAKELQRVEKYAAEDGPCTGSWEGTGPAVLELTFDNSFSVMRGKKVSVRLQPAGLRVARDGG</sequence>
<evidence type="ECO:0000313" key="2">
    <source>
        <dbReference type="EMBL" id="CAK0792272.1"/>
    </source>
</evidence>
<evidence type="ECO:0000313" key="3">
    <source>
        <dbReference type="Proteomes" id="UP001189429"/>
    </source>
</evidence>
<dbReference type="Proteomes" id="UP001189429">
    <property type="component" value="Unassembled WGS sequence"/>
</dbReference>
<dbReference type="PANTHER" id="PTHR31859">
    <property type="entry name" value="TETRATRICOPEPTIDE REPEAT PROTEIN 39 FAMILY MEMBER"/>
    <property type="match status" value="1"/>
</dbReference>
<dbReference type="Pfam" id="PF10300">
    <property type="entry name" value="Iml2-TPR_39"/>
    <property type="match status" value="1"/>
</dbReference>
<dbReference type="PANTHER" id="PTHR31859:SF1">
    <property type="entry name" value="TETRATRICOPEPTIDE REPEAT PROTEIN 39C"/>
    <property type="match status" value="1"/>
</dbReference>
<accession>A0ABN9PH32</accession>
<feature type="region of interest" description="Disordered" evidence="1">
    <location>
        <begin position="315"/>
        <end position="336"/>
    </location>
</feature>
<dbReference type="EMBL" id="CAUYUJ010000741">
    <property type="protein sequence ID" value="CAK0792272.1"/>
    <property type="molecule type" value="Genomic_DNA"/>
</dbReference>
<dbReference type="InterPro" id="IPR019412">
    <property type="entry name" value="IML2/TPR_39"/>
</dbReference>
<dbReference type="SUPFAM" id="SSF48452">
    <property type="entry name" value="TPR-like"/>
    <property type="match status" value="1"/>
</dbReference>
<dbReference type="SUPFAM" id="SSF101576">
    <property type="entry name" value="Supernatant protein factor (SPF), C-terminal domain"/>
    <property type="match status" value="1"/>
</dbReference>
<protein>
    <submittedName>
        <fullName evidence="2">Uncharacterized protein</fullName>
    </submittedName>
</protein>
<evidence type="ECO:0000256" key="1">
    <source>
        <dbReference type="SAM" id="MobiDB-lite"/>
    </source>
</evidence>
<comment type="caution">
    <text evidence="2">The sequence shown here is derived from an EMBL/GenBank/DDBJ whole genome shotgun (WGS) entry which is preliminary data.</text>
</comment>
<proteinExistence type="predicted"/>
<organism evidence="2 3">
    <name type="scientific">Prorocentrum cordatum</name>
    <dbReference type="NCBI Taxonomy" id="2364126"/>
    <lineage>
        <taxon>Eukaryota</taxon>
        <taxon>Sar</taxon>
        <taxon>Alveolata</taxon>
        <taxon>Dinophyceae</taxon>
        <taxon>Prorocentrales</taxon>
        <taxon>Prorocentraceae</taxon>
        <taxon>Prorocentrum</taxon>
    </lineage>
</organism>
<keyword evidence="3" id="KW-1185">Reference proteome</keyword>
<gene>
    <name evidence="2" type="ORF">PCOR1329_LOCUS2920</name>
</gene>
<dbReference type="Gene3D" id="2.60.120.680">
    <property type="entry name" value="GOLD domain"/>
    <property type="match status" value="1"/>
</dbReference>
<reference evidence="2" key="1">
    <citation type="submission" date="2023-10" db="EMBL/GenBank/DDBJ databases">
        <authorList>
            <person name="Chen Y."/>
            <person name="Shah S."/>
            <person name="Dougan E. K."/>
            <person name="Thang M."/>
            <person name="Chan C."/>
        </authorList>
    </citation>
    <scope>NUCLEOTIDE SEQUENCE [LARGE SCALE GENOMIC DNA]</scope>
</reference>
<dbReference type="InterPro" id="IPR036598">
    <property type="entry name" value="GOLD_dom_sf"/>
</dbReference>
<dbReference type="InterPro" id="IPR011990">
    <property type="entry name" value="TPR-like_helical_dom_sf"/>
</dbReference>
<name>A0ABN9PH32_9DINO</name>